<protein>
    <submittedName>
        <fullName evidence="1">Uncharacterized protein</fullName>
    </submittedName>
</protein>
<evidence type="ECO:0000313" key="1">
    <source>
        <dbReference type="EMBL" id="KAH7838138.1"/>
    </source>
</evidence>
<comment type="caution">
    <text evidence="1">The sequence shown here is derived from an EMBL/GenBank/DDBJ whole genome shotgun (WGS) entry which is preliminary data.</text>
</comment>
<accession>A0ACB7XBS1</accession>
<dbReference type="Proteomes" id="UP000828048">
    <property type="component" value="Chromosome 6"/>
</dbReference>
<reference evidence="1 2" key="1">
    <citation type="journal article" date="2021" name="Hortic Res">
        <title>High-quality reference genome and annotation aids understanding of berry development for evergreen blueberry (Vaccinium darrowii).</title>
        <authorList>
            <person name="Yu J."/>
            <person name="Hulse-Kemp A.M."/>
            <person name="Babiker E."/>
            <person name="Staton M."/>
        </authorList>
    </citation>
    <scope>NUCLEOTIDE SEQUENCE [LARGE SCALE GENOMIC DNA]</scope>
    <source>
        <strain evidence="2">cv. NJ 8807/NJ 8810</strain>
        <tissue evidence="1">Young leaf</tissue>
    </source>
</reference>
<evidence type="ECO:0000313" key="2">
    <source>
        <dbReference type="Proteomes" id="UP000828048"/>
    </source>
</evidence>
<sequence length="84" mass="9409">MAEKNTFIQSTVASSSSQTNLIVLNTTQLPVKLTPENYPSWKAQFDSLLFGYDLFGYIDGSNPCPPKEFTVDGKQSLNPEFTLW</sequence>
<gene>
    <name evidence="1" type="ORF">Vadar_022497</name>
</gene>
<dbReference type="EMBL" id="CM037156">
    <property type="protein sequence ID" value="KAH7838138.1"/>
    <property type="molecule type" value="Genomic_DNA"/>
</dbReference>
<name>A0ACB7XBS1_9ERIC</name>
<proteinExistence type="predicted"/>
<keyword evidence="2" id="KW-1185">Reference proteome</keyword>
<organism evidence="1 2">
    <name type="scientific">Vaccinium darrowii</name>
    <dbReference type="NCBI Taxonomy" id="229202"/>
    <lineage>
        <taxon>Eukaryota</taxon>
        <taxon>Viridiplantae</taxon>
        <taxon>Streptophyta</taxon>
        <taxon>Embryophyta</taxon>
        <taxon>Tracheophyta</taxon>
        <taxon>Spermatophyta</taxon>
        <taxon>Magnoliopsida</taxon>
        <taxon>eudicotyledons</taxon>
        <taxon>Gunneridae</taxon>
        <taxon>Pentapetalae</taxon>
        <taxon>asterids</taxon>
        <taxon>Ericales</taxon>
        <taxon>Ericaceae</taxon>
        <taxon>Vaccinioideae</taxon>
        <taxon>Vaccinieae</taxon>
        <taxon>Vaccinium</taxon>
    </lineage>
</organism>